<name>A0A554LIP8_9BACT</name>
<dbReference type="Proteomes" id="UP000315689">
    <property type="component" value="Unassembled WGS sequence"/>
</dbReference>
<accession>A0A554LIP8</accession>
<dbReference type="AlphaFoldDB" id="A0A554LIP8"/>
<evidence type="ECO:0000313" key="2">
    <source>
        <dbReference type="Proteomes" id="UP000315689"/>
    </source>
</evidence>
<evidence type="ECO:0000313" key="1">
    <source>
        <dbReference type="EMBL" id="TSC92753.1"/>
    </source>
</evidence>
<reference evidence="1 2" key="1">
    <citation type="submission" date="2017-07" db="EMBL/GenBank/DDBJ databases">
        <title>Mechanisms for carbon and nitrogen cycling indicate functional differentiation within the Candidate Phyla Radiation.</title>
        <authorList>
            <person name="Danczak R.E."/>
            <person name="Johnston M.D."/>
            <person name="Kenah C."/>
            <person name="Slattery M."/>
            <person name="Wrighton K.C."/>
            <person name="Wilkins M.J."/>
        </authorList>
    </citation>
    <scope>NUCLEOTIDE SEQUENCE [LARGE SCALE GENOMIC DNA]</scope>
    <source>
        <strain evidence="1">Licking1014_7</strain>
    </source>
</reference>
<protein>
    <submittedName>
        <fullName evidence="1">Uncharacterized protein</fullName>
    </submittedName>
</protein>
<dbReference type="EMBL" id="VMGK01000014">
    <property type="protein sequence ID" value="TSC92753.1"/>
    <property type="molecule type" value="Genomic_DNA"/>
</dbReference>
<proteinExistence type="predicted"/>
<comment type="caution">
    <text evidence="1">The sequence shown here is derived from an EMBL/GenBank/DDBJ whole genome shotgun (WGS) entry which is preliminary data.</text>
</comment>
<organism evidence="1 2">
    <name type="scientific">Candidatus Berkelbacteria bacterium Licking1014_7</name>
    <dbReference type="NCBI Taxonomy" id="2017147"/>
    <lineage>
        <taxon>Bacteria</taxon>
        <taxon>Candidatus Berkelbacteria</taxon>
    </lineage>
</organism>
<sequence length="123" mass="13700">MAIFGYLWYFSLNYLPKARNAARFMAISSIIDAIYIYEYQGNDISDLIGREESEICDSRQGECGLGGLDISAVYGFNVNAPRDPFTNNANVGKTGFYIKKENNGRLMVTAPLAEKNAVIQIIK</sequence>
<gene>
    <name evidence="1" type="ORF">CEN89_455</name>
</gene>